<evidence type="ECO:0000313" key="2">
    <source>
        <dbReference type="EMBL" id="EWM25702.1"/>
    </source>
</evidence>
<sequence>MAFNGVLEEVGTASPLVSPGISGGDMDEESGLIARPKRLSRGVILAYRSVVEQVLPTFAVALQLDKSTGLSSGDAEHGAQKLKDLWLKAMKEKLGVDLGVLSMSEATLPLNEEEGQGGAREDVNLPRDGRVLDADREKEGDDEEEKAEIMGEEERRVEGLKVAQASRTFRWLSPPRRPFRAPNDGLRGNSGEGVRLPGRIRQADRQGGPSPWGRPLNFMPPPPGASHIWS</sequence>
<name>W7THX5_9STRA</name>
<dbReference type="AlphaFoldDB" id="W7THX5"/>
<dbReference type="OrthoDB" id="10430497at2759"/>
<reference evidence="2 3" key="1">
    <citation type="journal article" date="2014" name="Mol. Plant">
        <title>Chromosome Scale Genome Assembly and Transcriptome Profiling of Nannochloropsis gaditana in Nitrogen Depletion.</title>
        <authorList>
            <person name="Corteggiani Carpinelli E."/>
            <person name="Telatin A."/>
            <person name="Vitulo N."/>
            <person name="Forcato C."/>
            <person name="D'Angelo M."/>
            <person name="Schiavon R."/>
            <person name="Vezzi A."/>
            <person name="Giacometti G.M."/>
            <person name="Morosinotto T."/>
            <person name="Valle G."/>
        </authorList>
    </citation>
    <scope>NUCLEOTIDE SEQUENCE [LARGE SCALE GENOMIC DNA]</scope>
    <source>
        <strain evidence="2 3">B-31</strain>
    </source>
</reference>
<feature type="compositionally biased region" description="Basic and acidic residues" evidence="1">
    <location>
        <begin position="119"/>
        <end position="139"/>
    </location>
</feature>
<keyword evidence="3" id="KW-1185">Reference proteome</keyword>
<evidence type="ECO:0000313" key="3">
    <source>
        <dbReference type="Proteomes" id="UP000019335"/>
    </source>
</evidence>
<organism evidence="2 3">
    <name type="scientific">Nannochloropsis gaditana</name>
    <dbReference type="NCBI Taxonomy" id="72520"/>
    <lineage>
        <taxon>Eukaryota</taxon>
        <taxon>Sar</taxon>
        <taxon>Stramenopiles</taxon>
        <taxon>Ochrophyta</taxon>
        <taxon>Eustigmatophyceae</taxon>
        <taxon>Eustigmatales</taxon>
        <taxon>Monodopsidaceae</taxon>
        <taxon>Nannochloropsis</taxon>
    </lineage>
</organism>
<feature type="region of interest" description="Disordered" evidence="1">
    <location>
        <begin position="109"/>
        <end position="148"/>
    </location>
</feature>
<dbReference type="EMBL" id="AZIL01000841">
    <property type="protein sequence ID" value="EWM25702.1"/>
    <property type="molecule type" value="Genomic_DNA"/>
</dbReference>
<evidence type="ECO:0000256" key="1">
    <source>
        <dbReference type="SAM" id="MobiDB-lite"/>
    </source>
</evidence>
<feature type="region of interest" description="Disordered" evidence="1">
    <location>
        <begin position="173"/>
        <end position="230"/>
    </location>
</feature>
<dbReference type="Proteomes" id="UP000019335">
    <property type="component" value="Chromosome 10"/>
</dbReference>
<proteinExistence type="predicted"/>
<gene>
    <name evidence="2" type="ORF">Naga_100222g9</name>
</gene>
<accession>W7THX5</accession>
<comment type="caution">
    <text evidence="2">The sequence shown here is derived from an EMBL/GenBank/DDBJ whole genome shotgun (WGS) entry which is preliminary data.</text>
</comment>
<protein>
    <submittedName>
        <fullName evidence="2">Uncharacterized protein</fullName>
    </submittedName>
</protein>